<keyword evidence="5 6" id="KW-0472">Membrane</keyword>
<keyword evidence="3 6" id="KW-0812">Transmembrane</keyword>
<keyword evidence="2" id="KW-1003">Cell membrane</keyword>
<accession>A0A810L0W9</accession>
<dbReference type="Gene3D" id="1.20.1250.20">
    <property type="entry name" value="MFS general substrate transporter like domains"/>
    <property type="match status" value="1"/>
</dbReference>
<dbReference type="SUPFAM" id="SSF103473">
    <property type="entry name" value="MFS general substrate transporter"/>
    <property type="match status" value="1"/>
</dbReference>
<feature type="transmembrane region" description="Helical" evidence="6">
    <location>
        <begin position="293"/>
        <end position="311"/>
    </location>
</feature>
<dbReference type="PANTHER" id="PTHR23513">
    <property type="entry name" value="INTEGRAL MEMBRANE EFFLUX PROTEIN-RELATED"/>
    <property type="match status" value="1"/>
</dbReference>
<reference evidence="7" key="1">
    <citation type="submission" date="2020-08" db="EMBL/GenBank/DDBJ databases">
        <title>Whole genome shotgun sequence of Actinocatenispora sera NBRC 101916.</title>
        <authorList>
            <person name="Komaki H."/>
            <person name="Tamura T."/>
        </authorList>
    </citation>
    <scope>NUCLEOTIDE SEQUENCE</scope>
    <source>
        <strain evidence="7">NBRC 101916</strain>
    </source>
</reference>
<evidence type="ECO:0000256" key="1">
    <source>
        <dbReference type="ARBA" id="ARBA00004651"/>
    </source>
</evidence>
<comment type="subcellular location">
    <subcellularLocation>
        <location evidence="1">Cell membrane</location>
        <topology evidence="1">Multi-pass membrane protein</topology>
    </subcellularLocation>
</comment>
<feature type="transmembrane region" description="Helical" evidence="6">
    <location>
        <begin position="84"/>
        <end position="105"/>
    </location>
</feature>
<gene>
    <name evidence="7" type="ORF">Asera_25770</name>
</gene>
<dbReference type="Pfam" id="PF07690">
    <property type="entry name" value="MFS_1"/>
    <property type="match status" value="1"/>
</dbReference>
<keyword evidence="4 6" id="KW-1133">Transmembrane helix</keyword>
<dbReference type="InterPro" id="IPR011701">
    <property type="entry name" value="MFS"/>
</dbReference>
<dbReference type="RefSeq" id="WP_030445707.1">
    <property type="nucleotide sequence ID" value="NZ_AP023354.1"/>
</dbReference>
<evidence type="ECO:0000256" key="6">
    <source>
        <dbReference type="SAM" id="Phobius"/>
    </source>
</evidence>
<feature type="transmembrane region" description="Helical" evidence="6">
    <location>
        <begin position="383"/>
        <end position="403"/>
    </location>
</feature>
<evidence type="ECO:0000256" key="4">
    <source>
        <dbReference type="ARBA" id="ARBA00022989"/>
    </source>
</evidence>
<dbReference type="GO" id="GO:0022857">
    <property type="term" value="F:transmembrane transporter activity"/>
    <property type="evidence" value="ECO:0007669"/>
    <property type="project" value="InterPro"/>
</dbReference>
<dbReference type="GO" id="GO:0005886">
    <property type="term" value="C:plasma membrane"/>
    <property type="evidence" value="ECO:0007669"/>
    <property type="project" value="UniProtKB-SubCell"/>
</dbReference>
<dbReference type="KEGG" id="aser:Asera_25770"/>
<name>A0A810L0W9_9ACTN</name>
<dbReference type="InterPro" id="IPR036259">
    <property type="entry name" value="MFS_trans_sf"/>
</dbReference>
<feature type="transmembrane region" description="Helical" evidence="6">
    <location>
        <begin position="317"/>
        <end position="335"/>
    </location>
</feature>
<evidence type="ECO:0000256" key="5">
    <source>
        <dbReference type="ARBA" id="ARBA00023136"/>
    </source>
</evidence>
<dbReference type="CDD" id="cd06173">
    <property type="entry name" value="MFS_MefA_like"/>
    <property type="match status" value="1"/>
</dbReference>
<proteinExistence type="predicted"/>
<evidence type="ECO:0000256" key="3">
    <source>
        <dbReference type="ARBA" id="ARBA00022692"/>
    </source>
</evidence>
<feature type="transmembrane region" description="Helical" evidence="6">
    <location>
        <begin position="356"/>
        <end position="377"/>
    </location>
</feature>
<dbReference type="Proteomes" id="UP000680750">
    <property type="component" value="Chromosome"/>
</dbReference>
<dbReference type="EMBL" id="AP023354">
    <property type="protein sequence ID" value="BCJ28469.1"/>
    <property type="molecule type" value="Genomic_DNA"/>
</dbReference>
<evidence type="ECO:0000256" key="2">
    <source>
        <dbReference type="ARBA" id="ARBA00022475"/>
    </source>
</evidence>
<feature type="transmembrane region" description="Helical" evidence="6">
    <location>
        <begin position="263"/>
        <end position="286"/>
    </location>
</feature>
<keyword evidence="8" id="KW-1185">Reference proteome</keyword>
<dbReference type="PANTHER" id="PTHR23513:SF6">
    <property type="entry name" value="MAJOR FACILITATOR SUPERFAMILY ASSOCIATED DOMAIN-CONTAINING PROTEIN"/>
    <property type="match status" value="1"/>
</dbReference>
<feature type="transmembrane region" description="Helical" evidence="6">
    <location>
        <begin position="111"/>
        <end position="130"/>
    </location>
</feature>
<feature type="transmembrane region" description="Helical" evidence="6">
    <location>
        <begin position="53"/>
        <end position="72"/>
    </location>
</feature>
<evidence type="ECO:0000313" key="7">
    <source>
        <dbReference type="EMBL" id="BCJ28469.1"/>
    </source>
</evidence>
<dbReference type="AlphaFoldDB" id="A0A810L0W9"/>
<evidence type="ECO:0000313" key="8">
    <source>
        <dbReference type="Proteomes" id="UP000680750"/>
    </source>
</evidence>
<organism evidence="7 8">
    <name type="scientific">Actinocatenispora sera</name>
    <dbReference type="NCBI Taxonomy" id="390989"/>
    <lineage>
        <taxon>Bacteria</taxon>
        <taxon>Bacillati</taxon>
        <taxon>Actinomycetota</taxon>
        <taxon>Actinomycetes</taxon>
        <taxon>Micromonosporales</taxon>
        <taxon>Micromonosporaceae</taxon>
        <taxon>Actinocatenispora</taxon>
    </lineage>
</organism>
<protein>
    <submittedName>
        <fullName evidence="7">MFS transporter</fullName>
    </submittedName>
</protein>
<feature type="transmembrane region" description="Helical" evidence="6">
    <location>
        <begin position="229"/>
        <end position="251"/>
    </location>
</feature>
<sequence>MSTAGVDAGPIRRNGRFLRYWTGHATSMFGDQISALAMPYLAATTLHAGSAQLGVLTAVLWAPQLLSLLVGTGVDRLRRVRRPLIVANVAQCLTIAAVPVAAAFGLLSMPLLYGVGLALGAGTVLYGTSYQRFFVRVVPRAQYVGANSLLSTTSSAANIAGPALGGALIKLLTAPLAMLADAVTFLVSAVAIRTVPVEDAGAGAADPEPYLRRLRAGVRYLRHHPYLRASLGCSTTMNFAAFVVLSLLVLYATRGLHLGAGRIGGALAVGAVGGLLGAMVSGRIAVLLGTGRTIALGAVLYCLPFAALALARPGLPGLLVLAGVEAVSSFGVMLFDVNNNAVRTTVTRDDMRARVAGAYSTVNYGIRPIGALVGGAAAARLGLVPVLVAAGALGALSVLWLLASPFVRLRSLADLE</sequence>